<dbReference type="InterPro" id="IPR006680">
    <property type="entry name" value="Amidohydro-rel"/>
</dbReference>
<dbReference type="Gene3D" id="3.20.20.140">
    <property type="entry name" value="Metal-dependent hydrolases"/>
    <property type="match status" value="1"/>
</dbReference>
<dbReference type="SUPFAM" id="SSF51338">
    <property type="entry name" value="Composite domain of metallo-dependent hydrolases"/>
    <property type="match status" value="1"/>
</dbReference>
<dbReference type="Gene3D" id="2.30.40.10">
    <property type="entry name" value="Urease, subunit C, domain 1"/>
    <property type="match status" value="1"/>
</dbReference>
<dbReference type="SUPFAM" id="SSF51556">
    <property type="entry name" value="Metallo-dependent hydrolases"/>
    <property type="match status" value="1"/>
</dbReference>
<dbReference type="PANTHER" id="PTHR11113">
    <property type="entry name" value="N-ACETYLGLUCOSAMINE-6-PHOSPHATE DEACETYLASE"/>
    <property type="match status" value="1"/>
</dbReference>
<protein>
    <submittedName>
        <fullName evidence="3">Adenine deaminase</fullName>
    </submittedName>
</protein>
<dbReference type="GO" id="GO:0000034">
    <property type="term" value="F:adenine deaminase activity"/>
    <property type="evidence" value="ECO:0007669"/>
    <property type="project" value="TreeGrafter"/>
</dbReference>
<dbReference type="PANTHER" id="PTHR11113:SF2">
    <property type="entry name" value="ADENINE DEAMINASE"/>
    <property type="match status" value="1"/>
</dbReference>
<reference evidence="3" key="1">
    <citation type="submission" date="2020-10" db="EMBL/GenBank/DDBJ databases">
        <authorList>
            <person name="Gilroy R."/>
        </authorList>
    </citation>
    <scope>NUCLEOTIDE SEQUENCE</scope>
    <source>
        <strain evidence="3">35461</strain>
    </source>
</reference>
<dbReference type="InterPro" id="IPR011059">
    <property type="entry name" value="Metal-dep_hydrolase_composite"/>
</dbReference>
<feature type="non-terminal residue" evidence="3">
    <location>
        <position position="360"/>
    </location>
</feature>
<evidence type="ECO:0000256" key="1">
    <source>
        <dbReference type="ARBA" id="ARBA00022801"/>
    </source>
</evidence>
<comment type="caution">
    <text evidence="3">The sequence shown here is derived from an EMBL/GenBank/DDBJ whole genome shotgun (WGS) entry which is preliminary data.</text>
</comment>
<dbReference type="Pfam" id="PF01979">
    <property type="entry name" value="Amidohydro_1"/>
    <property type="match status" value="1"/>
</dbReference>
<proteinExistence type="predicted"/>
<keyword evidence="1" id="KW-0378">Hydrolase</keyword>
<dbReference type="InterPro" id="IPR032466">
    <property type="entry name" value="Metal_Hydrolase"/>
</dbReference>
<evidence type="ECO:0000259" key="2">
    <source>
        <dbReference type="Pfam" id="PF01979"/>
    </source>
</evidence>
<gene>
    <name evidence="3" type="ORF">IAC79_07825</name>
</gene>
<dbReference type="EMBL" id="DVOR01000244">
    <property type="protein sequence ID" value="HIV10005.1"/>
    <property type="molecule type" value="Genomic_DNA"/>
</dbReference>
<sequence length="360" mass="37659">MRRDASELANCIDVAMRRRPADLVIKGARFFNLATGELERADLALCGERIAAVGEGYEGLETLDATGLTAVPGFVDAHCHIESSLLTPYAWERLVLPHGVTAAVCDPHELANVGGAAAIDFFRRSAAGMLLRLQVQVPSCVPALPTESAGAVLDAAAIAPYAADAALAEFMNLPGLLGKAPDALAKLAAFSGRPIDGHAPLAEGDALNAICAAGLANDHESSAVPEALAKLRRGMTILIRAGSVARNLADLAPLLTLTLCDRLCLCTDDRDPLDIRDEGHLDAAIRQAIAAGCDPLAVYRAASLSPARHFGWRDRGLLAPGFLADVALLSDLNACAVERVVCRGKVVSDAAFDARPPEPD</sequence>
<name>A0A9D1NNN4_9BACT</name>
<organism evidence="3 4">
    <name type="scientific">Candidatus Spyradenecus faecavium</name>
    <dbReference type="NCBI Taxonomy" id="2840947"/>
    <lineage>
        <taxon>Bacteria</taxon>
        <taxon>Pseudomonadati</taxon>
        <taxon>Lentisphaerota</taxon>
        <taxon>Lentisphaeria</taxon>
        <taxon>Lentisphaerales</taxon>
        <taxon>Lentisphaeraceae</taxon>
        <taxon>Lentisphaeraceae incertae sedis</taxon>
        <taxon>Candidatus Spyradenecus</taxon>
    </lineage>
</organism>
<reference evidence="3" key="2">
    <citation type="journal article" date="2021" name="PeerJ">
        <title>Extensive microbial diversity within the chicken gut microbiome revealed by metagenomics and culture.</title>
        <authorList>
            <person name="Gilroy R."/>
            <person name="Ravi A."/>
            <person name="Getino M."/>
            <person name="Pursley I."/>
            <person name="Horton D.L."/>
            <person name="Alikhan N.F."/>
            <person name="Baker D."/>
            <person name="Gharbi K."/>
            <person name="Hall N."/>
            <person name="Watson M."/>
            <person name="Adriaenssens E.M."/>
            <person name="Foster-Nyarko E."/>
            <person name="Jarju S."/>
            <person name="Secka A."/>
            <person name="Antonio M."/>
            <person name="Oren A."/>
            <person name="Chaudhuri R.R."/>
            <person name="La Ragione R."/>
            <person name="Hildebrand F."/>
            <person name="Pallen M.J."/>
        </authorList>
    </citation>
    <scope>NUCLEOTIDE SEQUENCE</scope>
    <source>
        <strain evidence="3">35461</strain>
    </source>
</reference>
<evidence type="ECO:0000313" key="3">
    <source>
        <dbReference type="EMBL" id="HIV10005.1"/>
    </source>
</evidence>
<evidence type="ECO:0000313" key="4">
    <source>
        <dbReference type="Proteomes" id="UP000886845"/>
    </source>
</evidence>
<accession>A0A9D1NNN4</accession>
<feature type="domain" description="Amidohydrolase-related" evidence="2">
    <location>
        <begin position="70"/>
        <end position="347"/>
    </location>
</feature>
<dbReference type="AlphaFoldDB" id="A0A9D1NNN4"/>
<dbReference type="Proteomes" id="UP000886845">
    <property type="component" value="Unassembled WGS sequence"/>
</dbReference>